<reference evidence="3 4" key="1">
    <citation type="submission" date="2024-10" db="EMBL/GenBank/DDBJ databases">
        <title>Updated reference genomes for cyclostephanoid diatoms.</title>
        <authorList>
            <person name="Roberts W.R."/>
            <person name="Alverson A.J."/>
        </authorList>
    </citation>
    <scope>NUCLEOTIDE SEQUENCE [LARGE SCALE GENOMIC DNA]</scope>
    <source>
        <strain evidence="3 4">AJA010-31</strain>
    </source>
</reference>
<protein>
    <recommendedName>
        <fullName evidence="5">Sulfotransferase domain-containing protein</fullName>
    </recommendedName>
</protein>
<dbReference type="Gene3D" id="3.40.50.300">
    <property type="entry name" value="P-loop containing nucleotide triphosphate hydrolases"/>
    <property type="match status" value="1"/>
</dbReference>
<dbReference type="AlphaFoldDB" id="A0ABD3PDY2"/>
<gene>
    <name evidence="3" type="ORF">ACHAWO_009654</name>
</gene>
<feature type="region of interest" description="Disordered" evidence="2">
    <location>
        <begin position="512"/>
        <end position="531"/>
    </location>
</feature>
<feature type="region of interest" description="Disordered" evidence="2">
    <location>
        <begin position="30"/>
        <end position="51"/>
    </location>
</feature>
<feature type="compositionally biased region" description="Low complexity" evidence="2">
    <location>
        <begin position="430"/>
        <end position="439"/>
    </location>
</feature>
<dbReference type="InterPro" id="IPR051589">
    <property type="entry name" value="Sialate-O-sulfotransferase"/>
</dbReference>
<comment type="similarity">
    <text evidence="1">Belongs to the WSCD family.</text>
</comment>
<accession>A0ABD3PDY2</accession>
<feature type="region of interest" description="Disordered" evidence="2">
    <location>
        <begin position="430"/>
        <end position="469"/>
    </location>
</feature>
<dbReference type="InterPro" id="IPR027417">
    <property type="entry name" value="P-loop_NTPase"/>
</dbReference>
<keyword evidence="4" id="KW-1185">Reference proteome</keyword>
<sequence length="531" mass="59456">MTSSTSNKTKYFVVGALALGASLLVIQNRKNQSPTSDPNFDPPVLPSTDHSHRRLSLALPNGGCQITWPKPPPPNIQITYAASYPGCGARMTWNLVEALTGLQTGDDWNNNGRGDKVVTVKTHYPQSNGILPEFDDKINRAFLVVRNPMQSIPSFFNHIYEMRNHLPVHSERAPLEEWIKWRDHYLEEEIREYKKFTVYWMDRMTPENRYVITYEGLTDDLIGAEVTKGLNEFLGRAEGVEAIDRESVPCVWKAVVKNQPPEHQKEQIAKLEQAKAGSESELGGKVKAAAPVPSNAAPAAGNAAPAGDSLGAAPNVYNAAPAMEMTAVAPADAVTNQFNQVGEKKVWNGDEKSLQTIYLDQTQQQLQQLQGIGLQMPPAESQQGYQPMPADQSQMQYQQPQQMIPVEGQFQQYQQPQMQEQQYPIYPEFQQQQQSQQMQYGSGNLRHRRLDPGHHDSQRKGPNVPRPYTQKQLELMMQMLKELGDRYSDDVRLSNIMKGYYEKVEKARNELAAGGGNGGKEMPAAPDGGFY</sequence>
<evidence type="ECO:0000256" key="2">
    <source>
        <dbReference type="SAM" id="MobiDB-lite"/>
    </source>
</evidence>
<evidence type="ECO:0000313" key="4">
    <source>
        <dbReference type="Proteomes" id="UP001530400"/>
    </source>
</evidence>
<organism evidence="3 4">
    <name type="scientific">Cyclotella atomus</name>
    <dbReference type="NCBI Taxonomy" id="382360"/>
    <lineage>
        <taxon>Eukaryota</taxon>
        <taxon>Sar</taxon>
        <taxon>Stramenopiles</taxon>
        <taxon>Ochrophyta</taxon>
        <taxon>Bacillariophyta</taxon>
        <taxon>Coscinodiscophyceae</taxon>
        <taxon>Thalassiosirophycidae</taxon>
        <taxon>Stephanodiscales</taxon>
        <taxon>Stephanodiscaceae</taxon>
        <taxon>Cyclotella</taxon>
    </lineage>
</organism>
<name>A0ABD3PDY2_9STRA</name>
<dbReference type="PANTHER" id="PTHR45964:SF5">
    <property type="entry name" value="WSCD FAMILY MEMBER CG9164"/>
    <property type="match status" value="1"/>
</dbReference>
<comment type="caution">
    <text evidence="3">The sequence shown here is derived from an EMBL/GenBank/DDBJ whole genome shotgun (WGS) entry which is preliminary data.</text>
</comment>
<dbReference type="EMBL" id="JALLPJ020000655">
    <property type="protein sequence ID" value="KAL3786310.1"/>
    <property type="molecule type" value="Genomic_DNA"/>
</dbReference>
<dbReference type="SUPFAM" id="SSF52540">
    <property type="entry name" value="P-loop containing nucleoside triphosphate hydrolases"/>
    <property type="match status" value="1"/>
</dbReference>
<proteinExistence type="inferred from homology"/>
<dbReference type="PANTHER" id="PTHR45964">
    <property type="entry name" value="WSCD FAMILY MEMBER CG9164"/>
    <property type="match status" value="1"/>
</dbReference>
<dbReference type="Proteomes" id="UP001530400">
    <property type="component" value="Unassembled WGS sequence"/>
</dbReference>
<evidence type="ECO:0000256" key="1">
    <source>
        <dbReference type="ARBA" id="ARBA00010236"/>
    </source>
</evidence>
<feature type="compositionally biased region" description="Basic and acidic residues" evidence="2">
    <location>
        <begin position="450"/>
        <end position="459"/>
    </location>
</feature>
<evidence type="ECO:0000313" key="3">
    <source>
        <dbReference type="EMBL" id="KAL3786310.1"/>
    </source>
</evidence>
<evidence type="ECO:0008006" key="5">
    <source>
        <dbReference type="Google" id="ProtNLM"/>
    </source>
</evidence>